<dbReference type="PANTHER" id="PTHR38455">
    <property type="entry name" value="HYPOTHETICAL CYTOSOLIC PROTEIN"/>
    <property type="match status" value="1"/>
</dbReference>
<dbReference type="AlphaFoldDB" id="A0A212R7S7"/>
<gene>
    <name evidence="1" type="ORF">SAMN02746019_00002560</name>
</gene>
<dbReference type="EMBL" id="FYEK01000035">
    <property type="protein sequence ID" value="SNB68165.1"/>
    <property type="molecule type" value="Genomic_DNA"/>
</dbReference>
<dbReference type="Proteomes" id="UP000197025">
    <property type="component" value="Unassembled WGS sequence"/>
</dbReference>
<sequence length="67" mass="7876">MPLEIHLDDVVQLRKPHPCGGTEWQVIRVGADIGIRCLTCGRRVLMPRQEFERRVRRIVRCSRPTRL</sequence>
<dbReference type="Pfam" id="PF06107">
    <property type="entry name" value="DUF951"/>
    <property type="match status" value="1"/>
</dbReference>
<dbReference type="PIRSF" id="PIRSF037263">
    <property type="entry name" value="DUF951_bac"/>
    <property type="match status" value="1"/>
</dbReference>
<evidence type="ECO:0008006" key="3">
    <source>
        <dbReference type="Google" id="ProtNLM"/>
    </source>
</evidence>
<reference evidence="2" key="1">
    <citation type="submission" date="2017-06" db="EMBL/GenBank/DDBJ databases">
        <authorList>
            <person name="Varghese N."/>
            <person name="Submissions S."/>
        </authorList>
    </citation>
    <scope>NUCLEOTIDE SEQUENCE [LARGE SCALE GENOMIC DNA]</scope>
    <source>
        <strain evidence="2">JAD2</strain>
    </source>
</reference>
<dbReference type="FunCoup" id="A0A212R7S7">
    <property type="interactions" value="6"/>
</dbReference>
<dbReference type="PANTHER" id="PTHR38455:SF1">
    <property type="entry name" value="DUF951 DOMAIN-CONTAINING PROTEIN"/>
    <property type="match status" value="1"/>
</dbReference>
<organism evidence="1 2">
    <name type="scientific">Thermoflexus hugenholtzii JAD2</name>
    <dbReference type="NCBI Taxonomy" id="877466"/>
    <lineage>
        <taxon>Bacteria</taxon>
        <taxon>Bacillati</taxon>
        <taxon>Chloroflexota</taxon>
        <taxon>Thermoflexia</taxon>
        <taxon>Thermoflexales</taxon>
        <taxon>Thermoflexaceae</taxon>
        <taxon>Thermoflexus</taxon>
    </lineage>
</organism>
<evidence type="ECO:0000313" key="2">
    <source>
        <dbReference type="Proteomes" id="UP000197025"/>
    </source>
</evidence>
<dbReference type="InterPro" id="IPR009296">
    <property type="entry name" value="DUF951"/>
</dbReference>
<dbReference type="InParanoid" id="A0A212R7S7"/>
<dbReference type="RefSeq" id="WP_088571641.1">
    <property type="nucleotide sequence ID" value="NZ_FYEK01000035.1"/>
</dbReference>
<proteinExistence type="predicted"/>
<accession>A0A212R7S7</accession>
<evidence type="ECO:0000313" key="1">
    <source>
        <dbReference type="EMBL" id="SNB68165.1"/>
    </source>
</evidence>
<name>A0A212R7S7_9CHLR</name>
<keyword evidence="2" id="KW-1185">Reference proteome</keyword>
<protein>
    <recommendedName>
        <fullName evidence="3">DUF951 domain-containing protein</fullName>
    </recommendedName>
</protein>
<dbReference type="OrthoDB" id="9802710at2"/>